<evidence type="ECO:0000256" key="1">
    <source>
        <dbReference type="ARBA" id="ARBA00004155"/>
    </source>
</evidence>
<dbReference type="Proteomes" id="UP001166052">
    <property type="component" value="Unassembled WGS sequence"/>
</dbReference>
<organism evidence="13 14">
    <name type="scientific">Polypterus senegalus</name>
    <name type="common">Senegal bichir</name>
    <dbReference type="NCBI Taxonomy" id="55291"/>
    <lineage>
        <taxon>Eukaryota</taxon>
        <taxon>Metazoa</taxon>
        <taxon>Chordata</taxon>
        <taxon>Craniata</taxon>
        <taxon>Vertebrata</taxon>
        <taxon>Euteleostomi</taxon>
        <taxon>Actinopterygii</taxon>
        <taxon>Polypteriformes</taxon>
        <taxon>Polypteridae</taxon>
        <taxon>Polypterus</taxon>
    </lineage>
</organism>
<feature type="non-terminal residue" evidence="13">
    <location>
        <position position="1"/>
    </location>
</feature>
<evidence type="ECO:0000313" key="13">
    <source>
        <dbReference type="EMBL" id="MBN3290523.1"/>
    </source>
</evidence>
<feature type="domain" description="RING-CH-type" evidence="12">
    <location>
        <begin position="281"/>
        <end position="342"/>
    </location>
</feature>
<dbReference type="PROSITE" id="PS50089">
    <property type="entry name" value="ZF_RING_2"/>
    <property type="match status" value="1"/>
</dbReference>
<dbReference type="EMBL" id="JAAWVN010008624">
    <property type="protein sequence ID" value="MBN3290523.1"/>
    <property type="molecule type" value="Genomic_DNA"/>
</dbReference>
<evidence type="ECO:0000256" key="9">
    <source>
        <dbReference type="PROSITE-ProRule" id="PRU00175"/>
    </source>
</evidence>
<keyword evidence="8" id="KW-0968">Cytoplasmic vesicle</keyword>
<dbReference type="GO" id="GO:0016874">
    <property type="term" value="F:ligase activity"/>
    <property type="evidence" value="ECO:0007669"/>
    <property type="project" value="UniProtKB-KW"/>
</dbReference>
<evidence type="ECO:0000256" key="7">
    <source>
        <dbReference type="ARBA" id="ARBA00022859"/>
    </source>
</evidence>
<accession>A0ABS2YVM1</accession>
<feature type="compositionally biased region" description="Basic and acidic residues" evidence="10">
    <location>
        <begin position="65"/>
        <end position="83"/>
    </location>
</feature>
<sequence length="402" mass="45378">MVETHCHPSQDEVHPLTWQERLNSRCSEEDSLARLHATSICCMGEKAVQEDDSEAGTPVVVLTHTGRDAEKREIKQRPPRKQELCPNCEHANVARQPKEKVLKSRREHLRARGTNTHQDTDSSSDDARWGKQKSWSQERAKPPRKGRRRFLANKVQDKSPAPARLQLAPLGGKGGEEPQSNNSTVPTHLQKQSLGSSRRRLSSSLQSSLETTLESAQRNGNHAANNALVMYPESSSLPEEDKATSKFCADGLPDASAHNKPLIFNLQRKGDLLHTDDDEDDDDEDLEVCRICHCEGDDESPLITPCRCTGTLRFVHQSCLHQWIKSSDTRCCELCKYDFIMETKLKPLRKSRNTTFVKGMERITEHPEGQRLTDMEEALNLPVDTDELNDLTAGFWMHTNMA</sequence>
<name>A0ABS2YVM1_POLSE</name>
<feature type="region of interest" description="Disordered" evidence="10">
    <location>
        <begin position="64"/>
        <end position="220"/>
    </location>
</feature>
<evidence type="ECO:0000313" key="14">
    <source>
        <dbReference type="Proteomes" id="UP001166052"/>
    </source>
</evidence>
<keyword evidence="5 9" id="KW-0863">Zinc-finger</keyword>
<feature type="compositionally biased region" description="Basic residues" evidence="10">
    <location>
        <begin position="142"/>
        <end position="151"/>
    </location>
</feature>
<feature type="non-terminal residue" evidence="13">
    <location>
        <position position="402"/>
    </location>
</feature>
<proteinExistence type="predicted"/>
<protein>
    <submittedName>
        <fullName evidence="13">MARH1 ligase</fullName>
    </submittedName>
</protein>
<dbReference type="SUPFAM" id="SSF57850">
    <property type="entry name" value="RING/U-box"/>
    <property type="match status" value="1"/>
</dbReference>
<feature type="compositionally biased region" description="Polar residues" evidence="10">
    <location>
        <begin position="210"/>
        <end position="220"/>
    </location>
</feature>
<evidence type="ECO:0000256" key="6">
    <source>
        <dbReference type="ARBA" id="ARBA00022833"/>
    </source>
</evidence>
<comment type="subcellular location">
    <subcellularLocation>
        <location evidence="2">Cytoplasmic vesicle membrane</location>
        <topology evidence="2">Multi-pass membrane protein</topology>
    </subcellularLocation>
    <subcellularLocation>
        <location evidence="3">Early endosome membrane</location>
        <topology evidence="3">Multi-pass membrane protein</topology>
    </subcellularLocation>
    <subcellularLocation>
        <location evidence="1">Lysosome membrane</location>
        <topology evidence="1">Multi-pass membrane protein</topology>
    </subcellularLocation>
</comment>
<evidence type="ECO:0000256" key="10">
    <source>
        <dbReference type="SAM" id="MobiDB-lite"/>
    </source>
</evidence>
<dbReference type="PANTHER" id="PTHR45981">
    <property type="entry name" value="LD02310P"/>
    <property type="match status" value="1"/>
</dbReference>
<dbReference type="InterPro" id="IPR001841">
    <property type="entry name" value="Znf_RING"/>
</dbReference>
<evidence type="ECO:0000259" key="11">
    <source>
        <dbReference type="PROSITE" id="PS50089"/>
    </source>
</evidence>
<dbReference type="Gene3D" id="3.30.40.10">
    <property type="entry name" value="Zinc/RING finger domain, C3HC4 (zinc finger)"/>
    <property type="match status" value="1"/>
</dbReference>
<dbReference type="SMART" id="SM00744">
    <property type="entry name" value="RINGv"/>
    <property type="match status" value="1"/>
</dbReference>
<feature type="compositionally biased region" description="Polar residues" evidence="10">
    <location>
        <begin position="178"/>
        <end position="187"/>
    </location>
</feature>
<keyword evidence="14" id="KW-1185">Reference proteome</keyword>
<dbReference type="PROSITE" id="PS51292">
    <property type="entry name" value="ZF_RING_CH"/>
    <property type="match status" value="1"/>
</dbReference>
<evidence type="ECO:0000256" key="2">
    <source>
        <dbReference type="ARBA" id="ARBA00004439"/>
    </source>
</evidence>
<keyword evidence="6" id="KW-0862">Zinc</keyword>
<dbReference type="InterPro" id="IPR013083">
    <property type="entry name" value="Znf_RING/FYVE/PHD"/>
</dbReference>
<comment type="caution">
    <text evidence="13">The sequence shown here is derived from an EMBL/GenBank/DDBJ whole genome shotgun (WGS) entry which is preliminary data.</text>
</comment>
<feature type="compositionally biased region" description="Low complexity" evidence="10">
    <location>
        <begin position="189"/>
        <end position="209"/>
    </location>
</feature>
<feature type="domain" description="RING-type" evidence="11">
    <location>
        <begin position="289"/>
        <end position="336"/>
    </location>
</feature>
<keyword evidence="13" id="KW-0436">Ligase</keyword>
<keyword evidence="4" id="KW-0479">Metal-binding</keyword>
<reference evidence="13" key="1">
    <citation type="journal article" date="2021" name="Cell">
        <title>Tracing the genetic footprints of vertebrate landing in non-teleost ray-finned fishes.</title>
        <authorList>
            <person name="Bi X."/>
            <person name="Wang K."/>
            <person name="Yang L."/>
            <person name="Pan H."/>
            <person name="Jiang H."/>
            <person name="Wei Q."/>
            <person name="Fang M."/>
            <person name="Yu H."/>
            <person name="Zhu C."/>
            <person name="Cai Y."/>
            <person name="He Y."/>
            <person name="Gan X."/>
            <person name="Zeng H."/>
            <person name="Yu D."/>
            <person name="Zhu Y."/>
            <person name="Jiang H."/>
            <person name="Qiu Q."/>
            <person name="Yang H."/>
            <person name="Zhang Y.E."/>
            <person name="Wang W."/>
            <person name="Zhu M."/>
            <person name="He S."/>
            <person name="Zhang G."/>
        </authorList>
    </citation>
    <scope>NUCLEOTIDE SEQUENCE</scope>
    <source>
        <strain evidence="13">Bchr_001</strain>
    </source>
</reference>
<evidence type="ECO:0000259" key="12">
    <source>
        <dbReference type="PROSITE" id="PS51292"/>
    </source>
</evidence>
<evidence type="ECO:0000256" key="5">
    <source>
        <dbReference type="ARBA" id="ARBA00022771"/>
    </source>
</evidence>
<dbReference type="InterPro" id="IPR011016">
    <property type="entry name" value="Znf_RING-CH"/>
</dbReference>
<dbReference type="Pfam" id="PF12906">
    <property type="entry name" value="RINGv"/>
    <property type="match status" value="1"/>
</dbReference>
<evidence type="ECO:0000256" key="3">
    <source>
        <dbReference type="ARBA" id="ARBA00004520"/>
    </source>
</evidence>
<keyword evidence="7" id="KW-0391">Immunity</keyword>
<evidence type="ECO:0000256" key="8">
    <source>
        <dbReference type="ARBA" id="ARBA00023329"/>
    </source>
</evidence>
<evidence type="ECO:0000256" key="4">
    <source>
        <dbReference type="ARBA" id="ARBA00022723"/>
    </source>
</evidence>
<gene>
    <name evidence="13" type="primary">March1_0</name>
    <name evidence="13" type="ORF">GTO92_0020599</name>
</gene>